<evidence type="ECO:0000313" key="1">
    <source>
        <dbReference type="EMBL" id="TWP36794.1"/>
    </source>
</evidence>
<protein>
    <submittedName>
        <fullName evidence="1">Uncharacterized protein</fullName>
    </submittedName>
</protein>
<accession>A0A563E4J1</accession>
<organism evidence="1 2">
    <name type="scientific">Leekyejoonella antrihumi</name>
    <dbReference type="NCBI Taxonomy" id="1660198"/>
    <lineage>
        <taxon>Bacteria</taxon>
        <taxon>Bacillati</taxon>
        <taxon>Actinomycetota</taxon>
        <taxon>Actinomycetes</taxon>
        <taxon>Micrococcales</taxon>
        <taxon>Dermacoccaceae</taxon>
        <taxon>Leekyejoonella</taxon>
    </lineage>
</organism>
<proteinExistence type="predicted"/>
<reference evidence="1 2" key="2">
    <citation type="submission" date="2019-08" db="EMBL/GenBank/DDBJ databases">
        <title>Jejuicoccus antrihumi gen. nov., sp. nov., a new member of the family Dermacoccaceae isolated from a cave.</title>
        <authorList>
            <person name="Schumann P."/>
            <person name="Kim I.S."/>
        </authorList>
    </citation>
    <scope>NUCLEOTIDE SEQUENCE [LARGE SCALE GENOMIC DNA]</scope>
    <source>
        <strain evidence="1 2">C5-26</strain>
    </source>
</reference>
<keyword evidence="2" id="KW-1185">Reference proteome</keyword>
<dbReference type="Proteomes" id="UP000320244">
    <property type="component" value="Unassembled WGS sequence"/>
</dbReference>
<reference evidence="1 2" key="1">
    <citation type="submission" date="2019-05" db="EMBL/GenBank/DDBJ databases">
        <authorList>
            <person name="Lee S.D."/>
        </authorList>
    </citation>
    <scope>NUCLEOTIDE SEQUENCE [LARGE SCALE GENOMIC DNA]</scope>
    <source>
        <strain evidence="1 2">C5-26</strain>
    </source>
</reference>
<dbReference type="EMBL" id="VCQV01000009">
    <property type="protein sequence ID" value="TWP36794.1"/>
    <property type="molecule type" value="Genomic_DNA"/>
</dbReference>
<name>A0A563E4J1_9MICO</name>
<dbReference type="RefSeq" id="WP_146316335.1">
    <property type="nucleotide sequence ID" value="NZ_VCQV01000009.1"/>
</dbReference>
<sequence>MTAVPRWMGHRPLDLAELADLAARGQRPGPLIQGALGGPARLHVSERAVTGEGSVGTCATGGARTGHRTAAPPVADSACSALRRRRLSDALLRLVGARRLA</sequence>
<gene>
    <name evidence="1" type="ORF">FGL98_08520</name>
</gene>
<comment type="caution">
    <text evidence="1">The sequence shown here is derived from an EMBL/GenBank/DDBJ whole genome shotgun (WGS) entry which is preliminary data.</text>
</comment>
<evidence type="ECO:0000313" key="2">
    <source>
        <dbReference type="Proteomes" id="UP000320244"/>
    </source>
</evidence>
<dbReference type="AlphaFoldDB" id="A0A563E4J1"/>